<keyword evidence="10" id="KW-0539">Nucleus</keyword>
<dbReference type="Pfam" id="PF00400">
    <property type="entry name" value="WD40"/>
    <property type="match status" value="3"/>
</dbReference>
<evidence type="ECO:0000256" key="11">
    <source>
        <dbReference type="PROSITE-ProRule" id="PRU00221"/>
    </source>
</evidence>
<dbReference type="InterPro" id="IPR001680">
    <property type="entry name" value="WD40_rpt"/>
</dbReference>
<dbReference type="OrthoDB" id="1928087at2759"/>
<dbReference type="EMBL" id="MIKG01000011">
    <property type="protein sequence ID" value="RAO70114.1"/>
    <property type="molecule type" value="Genomic_DNA"/>
</dbReference>
<keyword evidence="5" id="KW-0677">Repeat</keyword>
<dbReference type="GO" id="GO:0051028">
    <property type="term" value="P:mRNA transport"/>
    <property type="evidence" value="ECO:0007669"/>
    <property type="project" value="UniProtKB-KW"/>
</dbReference>
<evidence type="ECO:0000256" key="3">
    <source>
        <dbReference type="ARBA" id="ARBA00022448"/>
    </source>
</evidence>
<evidence type="ECO:0000256" key="9">
    <source>
        <dbReference type="ARBA" id="ARBA00023132"/>
    </source>
</evidence>
<feature type="repeat" description="WD" evidence="11">
    <location>
        <begin position="328"/>
        <end position="360"/>
    </location>
</feature>
<dbReference type="PROSITE" id="PS50294">
    <property type="entry name" value="WD_REPEATS_REGION"/>
    <property type="match status" value="2"/>
</dbReference>
<comment type="subcellular location">
    <subcellularLocation>
        <location evidence="1">Nucleus</location>
        <location evidence="1">Nuclear pore complex</location>
    </subcellularLocation>
</comment>
<feature type="region of interest" description="Disordered" evidence="12">
    <location>
        <begin position="1152"/>
        <end position="1305"/>
    </location>
</feature>
<evidence type="ECO:0000256" key="8">
    <source>
        <dbReference type="ARBA" id="ARBA00023010"/>
    </source>
</evidence>
<dbReference type="STRING" id="1196081.A0A364L2W1"/>
<evidence type="ECO:0000256" key="10">
    <source>
        <dbReference type="ARBA" id="ARBA00023242"/>
    </source>
</evidence>
<accession>A0A364L2W1</accession>
<evidence type="ECO:0000256" key="1">
    <source>
        <dbReference type="ARBA" id="ARBA00004567"/>
    </source>
</evidence>
<feature type="region of interest" description="Disordered" evidence="12">
    <location>
        <begin position="944"/>
        <end position="1036"/>
    </location>
</feature>
<comment type="similarity">
    <text evidence="2">Belongs to the WD repeat SEC13 family.</text>
</comment>
<dbReference type="Pfam" id="PF00856">
    <property type="entry name" value="SET"/>
    <property type="match status" value="1"/>
</dbReference>
<feature type="region of interest" description="Disordered" evidence="12">
    <location>
        <begin position="853"/>
        <end position="929"/>
    </location>
</feature>
<sequence length="1305" mass="144274">MGTNFTDFESGHRDLVTVTKFNFYGDRIVTGSSDHRLKVWDQKDGQWQLTDTWRAHDAEIRDATWNGPFTGQHIGSVGEDMRLKIWQEDVTQPPNSGRRFKSIFRLPAPHRVPFVSLDFRNIDLDTWLALITRDGYLMVMEPVMPDTLGEWQALDQFRVCTAPARGEETSFRVQFHHDSFDATHSLKPDSDRKSLSLVVAAMDTVKIYRTDSSRRFYHAVELAGHGGLVRDISWANGSVRGYDLIASGCKDGFVRIFEVYTSLSGNGNHGYHHHNRNGQVVAQSPSQRATAQSGIGSALANRAPVTASPRPTNVDTPFRHEYREVACIDSHHLDVWQVQWSFAGDCLISSGDDGSVRFWKKALTGEWLEFAETDMTDENQTIKLGAEELFPSPVEVKEVICRIMTDTSLLATTHSTGDSYPVTASIHSPALNGAISDSVPLEDEEPYTIKCICAFEDDDGNTVFCEKCETWQHIECYYHGQEVPDVHFCTDCSPSPLYLDGKRATERQRRLREQNDSGDRKAKRSGSKSHKKKHHKEELVNGHHRSESISRDQPGILKKPKSSHRPSASVSSVNVPPKLQPDPRKRSGSMTNSMSPTKFTSTPPQIPLYSHEFLHLYENDRGYQDRESNLVNNIHLMNGMGSWVKDPSTIPPDGTGRPPQDVFAYADVLDSSAWPQLSLDTQIDRDIEMEGVHPTWKLLRTQTAVHKDQIVGEVTGKIGELRDYCLDPANRWPELHHPQPFVFFHPQLPIYIDCRQEGSKLRYVRRSCRPNVTLKTFITNGIEYHFCFVANQDIPADSEVTAMWYIDRQFSGDSDQEEARAISMSNLLANFGGCACSPSQQCLLAAVDRRRHPSLKQMNGKRRKAKSKSAVSPTSVGRSNTSRAGSEVAIDDDNADNRSTSGSVRGQTRSRDMTPTHPPPEWALQDTELSARDRRKIAAVEKKFEQLEHDQHGQRKKKRGSATSSHPNLPAPLPKQSSVPAPGKSLKVDTAASRLSDPRHFSRKVSDPTNARSPLSRAAYVDESQQTRPPQINFAPLGRRLLKRCLEDSAKTQWPTKRQQLSAGLTPTDVALSPSSVALSQSWGSGVRPSSSHSEDVDMKDGPSDTASVKSASHEVMAKPPLPSTAAHNTLVPGMSPLNSRMSHLHVQLPSNHFAVPSTPGAATPGSLQSPSDIVSQPAQTPGGSITAPSPVKKKMSLGDYMGRRGTMATPTTEKTQAQATTPALAPSSKPTSQAQSTTPPLSTDGETQPQPQSQPAQGAETIKNEASPTDTDITMKDVPSKPPISPPYLSSLGAQDDSKVPPMT</sequence>
<feature type="repeat" description="WD" evidence="11">
    <location>
        <begin position="9"/>
        <end position="50"/>
    </location>
</feature>
<feature type="compositionally biased region" description="Polar residues" evidence="12">
    <location>
        <begin position="1076"/>
        <end position="1092"/>
    </location>
</feature>
<dbReference type="InterPro" id="IPR015943">
    <property type="entry name" value="WD40/YVTN_repeat-like_dom_sf"/>
</dbReference>
<feature type="compositionally biased region" description="Low complexity" evidence="12">
    <location>
        <begin position="1249"/>
        <end position="1258"/>
    </location>
</feature>
<feature type="compositionally biased region" description="Basic and acidic residues" evidence="12">
    <location>
        <begin position="996"/>
        <end position="1006"/>
    </location>
</feature>
<feature type="compositionally biased region" description="Polar residues" evidence="12">
    <location>
        <begin position="871"/>
        <end position="884"/>
    </location>
</feature>
<dbReference type="GO" id="GO:0034198">
    <property type="term" value="P:cellular response to amino acid starvation"/>
    <property type="evidence" value="ECO:0007669"/>
    <property type="project" value="TreeGrafter"/>
</dbReference>
<dbReference type="Gene3D" id="3.30.40.10">
    <property type="entry name" value="Zinc/RING finger domain, C3HC4 (zinc finger)"/>
    <property type="match status" value="1"/>
</dbReference>
<evidence type="ECO:0000313" key="15">
    <source>
        <dbReference type="Proteomes" id="UP000249363"/>
    </source>
</evidence>
<dbReference type="InterPro" id="IPR036322">
    <property type="entry name" value="WD40_repeat_dom_sf"/>
</dbReference>
<feature type="compositionally biased region" description="Basic residues" evidence="12">
    <location>
        <begin position="521"/>
        <end position="535"/>
    </location>
</feature>
<feature type="compositionally biased region" description="Basic and acidic residues" evidence="12">
    <location>
        <begin position="1093"/>
        <end position="1103"/>
    </location>
</feature>
<feature type="compositionally biased region" description="Polar residues" evidence="12">
    <location>
        <begin position="1166"/>
        <end position="1188"/>
    </location>
</feature>
<evidence type="ECO:0000259" key="13">
    <source>
        <dbReference type="PROSITE" id="PS50280"/>
    </source>
</evidence>
<evidence type="ECO:0000256" key="6">
    <source>
        <dbReference type="ARBA" id="ARBA00022816"/>
    </source>
</evidence>
<feature type="compositionally biased region" description="Basic and acidic residues" evidence="12">
    <location>
        <begin position="500"/>
        <end position="520"/>
    </location>
</feature>
<keyword evidence="7" id="KW-0653">Protein transport</keyword>
<evidence type="ECO:0000256" key="4">
    <source>
        <dbReference type="ARBA" id="ARBA00022574"/>
    </source>
</evidence>
<feature type="compositionally biased region" description="Basic residues" evidence="12">
    <location>
        <begin position="853"/>
        <end position="867"/>
    </location>
</feature>
<dbReference type="InterPro" id="IPR001214">
    <property type="entry name" value="SET_dom"/>
</dbReference>
<dbReference type="SUPFAM" id="SSF50978">
    <property type="entry name" value="WD40 repeat-like"/>
    <property type="match status" value="1"/>
</dbReference>
<dbReference type="SUPFAM" id="SSF82199">
    <property type="entry name" value="SET domain"/>
    <property type="match status" value="1"/>
</dbReference>
<feature type="compositionally biased region" description="Basic and acidic residues" evidence="12">
    <location>
        <begin position="944"/>
        <end position="953"/>
    </location>
</feature>
<feature type="compositionally biased region" description="Polar residues" evidence="12">
    <location>
        <begin position="1229"/>
        <end position="1248"/>
    </location>
</feature>
<dbReference type="SMART" id="SM00317">
    <property type="entry name" value="SET"/>
    <property type="match status" value="1"/>
</dbReference>
<evidence type="ECO:0000313" key="14">
    <source>
        <dbReference type="EMBL" id="RAO70114.1"/>
    </source>
</evidence>
<evidence type="ECO:0000256" key="12">
    <source>
        <dbReference type="SAM" id="MobiDB-lite"/>
    </source>
</evidence>
<feature type="region of interest" description="Disordered" evidence="12">
    <location>
        <begin position="1076"/>
        <end position="1139"/>
    </location>
</feature>
<feature type="compositionally biased region" description="Low complexity" evidence="12">
    <location>
        <begin position="1216"/>
        <end position="1227"/>
    </location>
</feature>
<keyword evidence="3" id="KW-0813">Transport</keyword>
<dbReference type="InterPro" id="IPR011011">
    <property type="entry name" value="Znf_FYVE_PHD"/>
</dbReference>
<organism evidence="14 15">
    <name type="scientific">Talaromyces amestolkiae</name>
    <dbReference type="NCBI Taxonomy" id="1196081"/>
    <lineage>
        <taxon>Eukaryota</taxon>
        <taxon>Fungi</taxon>
        <taxon>Dikarya</taxon>
        <taxon>Ascomycota</taxon>
        <taxon>Pezizomycotina</taxon>
        <taxon>Eurotiomycetes</taxon>
        <taxon>Eurotiomycetidae</taxon>
        <taxon>Eurotiales</taxon>
        <taxon>Trichocomaceae</taxon>
        <taxon>Talaromyces</taxon>
        <taxon>Talaromyces sect. Talaromyces</taxon>
    </lineage>
</organism>
<feature type="compositionally biased region" description="Low complexity" evidence="12">
    <location>
        <begin position="565"/>
        <end position="577"/>
    </location>
</feature>
<feature type="compositionally biased region" description="Polar residues" evidence="12">
    <location>
        <begin position="897"/>
        <end position="907"/>
    </location>
</feature>
<dbReference type="GO" id="GO:0035859">
    <property type="term" value="C:Seh1-associated complex"/>
    <property type="evidence" value="ECO:0007669"/>
    <property type="project" value="TreeGrafter"/>
</dbReference>
<dbReference type="SUPFAM" id="SSF57903">
    <property type="entry name" value="FYVE/PHD zinc finger"/>
    <property type="match status" value="1"/>
</dbReference>
<feature type="compositionally biased region" description="Basic and acidic residues" evidence="12">
    <location>
        <begin position="536"/>
        <end position="550"/>
    </location>
</feature>
<comment type="caution">
    <text evidence="14">The sequence shown here is derived from an EMBL/GenBank/DDBJ whole genome shotgun (WGS) entry which is preliminary data.</text>
</comment>
<dbReference type="RefSeq" id="XP_040734630.1">
    <property type="nucleotide sequence ID" value="XM_040878678.1"/>
</dbReference>
<evidence type="ECO:0000256" key="2">
    <source>
        <dbReference type="ARBA" id="ARBA00010102"/>
    </source>
</evidence>
<evidence type="ECO:0000256" key="7">
    <source>
        <dbReference type="ARBA" id="ARBA00022927"/>
    </source>
</evidence>
<dbReference type="PANTHER" id="PTHR11024">
    <property type="entry name" value="NUCLEAR PORE COMPLEX PROTEIN SEC13 / SEH1 FAMILY MEMBER"/>
    <property type="match status" value="1"/>
</dbReference>
<keyword evidence="4 11" id="KW-0853">WD repeat</keyword>
<feature type="compositionally biased region" description="Polar residues" evidence="12">
    <location>
        <begin position="588"/>
        <end position="603"/>
    </location>
</feature>
<dbReference type="GO" id="GO:0005198">
    <property type="term" value="F:structural molecule activity"/>
    <property type="evidence" value="ECO:0007669"/>
    <property type="project" value="InterPro"/>
</dbReference>
<keyword evidence="9" id="KW-0906">Nuclear pore complex</keyword>
<feature type="region of interest" description="Disordered" evidence="12">
    <location>
        <begin position="499"/>
        <end position="605"/>
    </location>
</feature>
<dbReference type="InterPro" id="IPR013083">
    <property type="entry name" value="Znf_RING/FYVE/PHD"/>
</dbReference>
<keyword evidence="8" id="KW-0811">Translocation</keyword>
<protein>
    <recommendedName>
        <fullName evidence="13">SET domain-containing protein</fullName>
    </recommendedName>
</protein>
<reference evidence="14 15" key="1">
    <citation type="journal article" date="2017" name="Biotechnol. Biofuels">
        <title>Differential beta-glucosidase expression as a function of carbon source availability in Talaromyces amestolkiae: a genomic and proteomic approach.</title>
        <authorList>
            <person name="de Eugenio L.I."/>
            <person name="Mendez-Liter J.A."/>
            <person name="Nieto-Dominguez M."/>
            <person name="Alonso L."/>
            <person name="Gil-Munoz J."/>
            <person name="Barriuso J."/>
            <person name="Prieto A."/>
            <person name="Martinez M.J."/>
        </authorList>
    </citation>
    <scope>NUCLEOTIDE SEQUENCE [LARGE SCALE GENOMIC DNA]</scope>
    <source>
        <strain evidence="14 15">CIB</strain>
    </source>
</reference>
<dbReference type="GeneID" id="63795342"/>
<dbReference type="PANTHER" id="PTHR11024:SF3">
    <property type="entry name" value="NUCLEOPORIN SEH1"/>
    <property type="match status" value="1"/>
</dbReference>
<dbReference type="Gene3D" id="2.130.10.10">
    <property type="entry name" value="YVTN repeat-like/Quinoprotein amine dehydrogenase"/>
    <property type="match status" value="1"/>
</dbReference>
<dbReference type="InterPro" id="IPR046341">
    <property type="entry name" value="SET_dom_sf"/>
</dbReference>
<keyword evidence="15" id="KW-1185">Reference proteome</keyword>
<dbReference type="Proteomes" id="UP000249363">
    <property type="component" value="Unassembled WGS sequence"/>
</dbReference>
<dbReference type="GO" id="GO:0015031">
    <property type="term" value="P:protein transport"/>
    <property type="evidence" value="ECO:0007669"/>
    <property type="project" value="UniProtKB-KW"/>
</dbReference>
<dbReference type="PROSITE" id="PS50082">
    <property type="entry name" value="WD_REPEATS_2"/>
    <property type="match status" value="2"/>
</dbReference>
<dbReference type="GO" id="GO:0031080">
    <property type="term" value="C:nuclear pore outer ring"/>
    <property type="evidence" value="ECO:0007669"/>
    <property type="project" value="TreeGrafter"/>
</dbReference>
<dbReference type="InterPro" id="IPR037363">
    <property type="entry name" value="Sec13/Seh1_fam"/>
</dbReference>
<gene>
    <name evidence="14" type="ORF">BHQ10_006126</name>
</gene>
<dbReference type="SMART" id="SM00320">
    <property type="entry name" value="WD40"/>
    <property type="match status" value="4"/>
</dbReference>
<dbReference type="GO" id="GO:1904263">
    <property type="term" value="P:positive regulation of TORC1 signaling"/>
    <property type="evidence" value="ECO:0007669"/>
    <property type="project" value="TreeGrafter"/>
</dbReference>
<dbReference type="PROSITE" id="PS50280">
    <property type="entry name" value="SET"/>
    <property type="match status" value="1"/>
</dbReference>
<proteinExistence type="inferred from homology"/>
<dbReference type="Gene3D" id="2.170.270.10">
    <property type="entry name" value="SET domain"/>
    <property type="match status" value="1"/>
</dbReference>
<keyword evidence="6" id="KW-0509">mRNA transport</keyword>
<feature type="domain" description="SET" evidence="13">
    <location>
        <begin position="675"/>
        <end position="805"/>
    </location>
</feature>
<evidence type="ECO:0000256" key="5">
    <source>
        <dbReference type="ARBA" id="ARBA00022737"/>
    </source>
</evidence>
<name>A0A364L2W1_TALAM</name>